<dbReference type="Proteomes" id="UP001235939">
    <property type="component" value="Chromosome 01"/>
</dbReference>
<reference evidence="6 7" key="1">
    <citation type="submission" date="2022-01" db="EMBL/GenBank/DDBJ databases">
        <title>A chromosomal length assembly of Cordylochernes scorpioides.</title>
        <authorList>
            <person name="Zeh D."/>
            <person name="Zeh J."/>
        </authorList>
    </citation>
    <scope>NUCLEOTIDE SEQUENCE [LARGE SCALE GENOMIC DNA]</scope>
    <source>
        <strain evidence="6">IN4F17</strain>
        <tissue evidence="6">Whole Body</tissue>
    </source>
</reference>
<dbReference type="InterPro" id="IPR045313">
    <property type="entry name" value="CBR1-like"/>
</dbReference>
<dbReference type="Gene3D" id="3.40.50.720">
    <property type="entry name" value="NAD(P)-binding Rossmann-like Domain"/>
    <property type="match status" value="1"/>
</dbReference>
<evidence type="ECO:0000256" key="2">
    <source>
        <dbReference type="ARBA" id="ARBA00022857"/>
    </source>
</evidence>
<feature type="non-terminal residue" evidence="6">
    <location>
        <position position="264"/>
    </location>
</feature>
<evidence type="ECO:0000256" key="5">
    <source>
        <dbReference type="RuleBase" id="RU000363"/>
    </source>
</evidence>
<evidence type="ECO:0000313" key="6">
    <source>
        <dbReference type="EMBL" id="UYV61561.1"/>
    </source>
</evidence>
<accession>A0ABY6JZV7</accession>
<dbReference type="PANTHER" id="PTHR43963">
    <property type="entry name" value="CARBONYL REDUCTASE 1-RELATED"/>
    <property type="match status" value="1"/>
</dbReference>
<comment type="similarity">
    <text evidence="1 5">Belongs to the short-chain dehydrogenases/reductases (SDR) family.</text>
</comment>
<dbReference type="EC" id="1.1.1.184" evidence="4"/>
<dbReference type="InterPro" id="IPR002347">
    <property type="entry name" value="SDR_fam"/>
</dbReference>
<proteinExistence type="inferred from homology"/>
<keyword evidence="7" id="KW-1185">Reference proteome</keyword>
<gene>
    <name evidence="6" type="ORF">LAZ67_1005299</name>
</gene>
<evidence type="ECO:0000313" key="7">
    <source>
        <dbReference type="Proteomes" id="UP001235939"/>
    </source>
</evidence>
<dbReference type="PRINTS" id="PR00081">
    <property type="entry name" value="GDHRDH"/>
</dbReference>
<evidence type="ECO:0000256" key="4">
    <source>
        <dbReference type="ARBA" id="ARBA00026118"/>
    </source>
</evidence>
<dbReference type="SUPFAM" id="SSF51735">
    <property type="entry name" value="NAD(P)-binding Rossmann-fold domains"/>
    <property type="match status" value="1"/>
</dbReference>
<evidence type="ECO:0000256" key="1">
    <source>
        <dbReference type="ARBA" id="ARBA00006484"/>
    </source>
</evidence>
<dbReference type="EMBL" id="CP092863">
    <property type="protein sequence ID" value="UYV61561.1"/>
    <property type="molecule type" value="Genomic_DNA"/>
</dbReference>
<keyword evidence="3" id="KW-0560">Oxidoreductase</keyword>
<name>A0ABY6JZV7_9ARAC</name>
<evidence type="ECO:0000256" key="3">
    <source>
        <dbReference type="ARBA" id="ARBA00023002"/>
    </source>
</evidence>
<dbReference type="PRINTS" id="PR00080">
    <property type="entry name" value="SDRFAMILY"/>
</dbReference>
<dbReference type="InterPro" id="IPR036291">
    <property type="entry name" value="NAD(P)-bd_dom_sf"/>
</dbReference>
<keyword evidence="2" id="KW-0521">NADP</keyword>
<dbReference type="Pfam" id="PF00106">
    <property type="entry name" value="adh_short"/>
    <property type="match status" value="2"/>
</dbReference>
<dbReference type="PANTHER" id="PTHR43963:SF4">
    <property type="entry name" value="CARBONYL REDUCTASE (NADPH)"/>
    <property type="match status" value="1"/>
</dbReference>
<protein>
    <recommendedName>
        <fullName evidence="4">carbonyl reductase (NADPH)</fullName>
        <ecNumber evidence="4">1.1.1.184</ecNumber>
    </recommendedName>
</protein>
<organism evidence="6 7">
    <name type="scientific">Cordylochernes scorpioides</name>
    <dbReference type="NCBI Taxonomy" id="51811"/>
    <lineage>
        <taxon>Eukaryota</taxon>
        <taxon>Metazoa</taxon>
        <taxon>Ecdysozoa</taxon>
        <taxon>Arthropoda</taxon>
        <taxon>Chelicerata</taxon>
        <taxon>Arachnida</taxon>
        <taxon>Pseudoscorpiones</taxon>
        <taxon>Cheliferoidea</taxon>
        <taxon>Chernetidae</taxon>
        <taxon>Cordylochernes</taxon>
    </lineage>
</organism>
<dbReference type="CDD" id="cd05324">
    <property type="entry name" value="carb_red_PTCR-like_SDR_c"/>
    <property type="match status" value="1"/>
</dbReference>
<sequence>MARRVAVVGSNKGIGLATVKNLCKKFVGDVILTARNPELGQKAVEILEKEGLHPKCHQLDIDDLTSIQKLRDYLKDNYGGLDVLVNNAGMAYPHKTTASVAEQAENTVRVNYFGTHMVCQELFPLLRPHARVVNVSSCMGMLSKIPSPQLREKLSSPDLTQVELSKLMAQFIEAAKQGVHAEQGWGNSTYVVSKVGVSALTFIQQREMDKDSREDIAINAVHPGYVDTDMTSHKGELTVEEGAKAPTYAALLPPGMESPRGKFI</sequence>